<dbReference type="EMBL" id="FWZU01000005">
    <property type="protein sequence ID" value="SMF33896.1"/>
    <property type="molecule type" value="Genomic_DNA"/>
</dbReference>
<dbReference type="RefSeq" id="WP_085103546.1">
    <property type="nucleotide sequence ID" value="NZ_FWZU01000005.1"/>
</dbReference>
<keyword evidence="1" id="KW-0732">Signal</keyword>
<sequence>MKKLIALITVLLMLVASSVFAATQNPNSLSEYVPSALSGTTAAGTATGKIAYDDAYMYFTGFSTNATTTVQNAATNNKKGANATFAYYNSQ</sequence>
<protein>
    <submittedName>
        <fullName evidence="2">Uncharacterized protein</fullName>
    </submittedName>
</protein>
<reference evidence="3" key="1">
    <citation type="submission" date="2017-04" db="EMBL/GenBank/DDBJ databases">
        <authorList>
            <person name="Varghese N."/>
            <person name="Submissions S."/>
        </authorList>
    </citation>
    <scope>NUCLEOTIDE SEQUENCE [LARGE SCALE GENOMIC DNA]</scope>
    <source>
        <strain evidence="3">K3S</strain>
    </source>
</reference>
<proteinExistence type="predicted"/>
<gene>
    <name evidence="2" type="ORF">SAMN06295933_2937</name>
</gene>
<dbReference type="AlphaFoldDB" id="A0A1X7EHB1"/>
<evidence type="ECO:0000256" key="1">
    <source>
        <dbReference type="SAM" id="SignalP"/>
    </source>
</evidence>
<keyword evidence="3" id="KW-1185">Reference proteome</keyword>
<dbReference type="Proteomes" id="UP000192906">
    <property type="component" value="Unassembled WGS sequence"/>
</dbReference>
<accession>A0A1X7EHB1</accession>
<evidence type="ECO:0000313" key="3">
    <source>
        <dbReference type="Proteomes" id="UP000192906"/>
    </source>
</evidence>
<organism evidence="2 3">
    <name type="scientific">Desulfovibrio gilichinskyi</name>
    <dbReference type="NCBI Taxonomy" id="1519643"/>
    <lineage>
        <taxon>Bacteria</taxon>
        <taxon>Pseudomonadati</taxon>
        <taxon>Thermodesulfobacteriota</taxon>
        <taxon>Desulfovibrionia</taxon>
        <taxon>Desulfovibrionales</taxon>
        <taxon>Desulfovibrionaceae</taxon>
        <taxon>Desulfovibrio</taxon>
    </lineage>
</organism>
<evidence type="ECO:0000313" key="2">
    <source>
        <dbReference type="EMBL" id="SMF33896.1"/>
    </source>
</evidence>
<name>A0A1X7EHB1_9BACT</name>
<feature type="signal peptide" evidence="1">
    <location>
        <begin position="1"/>
        <end position="21"/>
    </location>
</feature>
<dbReference type="STRING" id="1519643.SAMN06295933_2937"/>
<feature type="chain" id="PRO_5010881975" evidence="1">
    <location>
        <begin position="22"/>
        <end position="91"/>
    </location>
</feature>